<dbReference type="Proteomes" id="UP000054481">
    <property type="component" value="Unassembled WGS sequence"/>
</dbReference>
<evidence type="ECO:0000313" key="10">
    <source>
        <dbReference type="Proteomes" id="UP000054481"/>
    </source>
</evidence>
<dbReference type="Gene3D" id="2.130.10.10">
    <property type="entry name" value="YVTN repeat-like/Quinoprotein amine dehydrogenase"/>
    <property type="match status" value="3"/>
</dbReference>
<dbReference type="EMBL" id="KQ030635">
    <property type="protein sequence ID" value="KJZ70285.1"/>
    <property type="molecule type" value="Genomic_DNA"/>
</dbReference>
<dbReference type="PROSITE" id="PS50294">
    <property type="entry name" value="WD_REPEATS_REGION"/>
    <property type="match status" value="5"/>
</dbReference>
<keyword evidence="1 7" id="KW-0853">WD repeat</keyword>
<evidence type="ECO:0000256" key="6">
    <source>
        <dbReference type="ARBA" id="ARBA00043913"/>
    </source>
</evidence>
<evidence type="ECO:0000256" key="5">
    <source>
        <dbReference type="ARBA" id="ARBA00039789"/>
    </source>
</evidence>
<dbReference type="PANTHER" id="PTHR22847">
    <property type="entry name" value="WD40 REPEAT PROTEIN"/>
    <property type="match status" value="1"/>
</dbReference>
<dbReference type="PROSITE" id="PS50082">
    <property type="entry name" value="WD_REPEATS_2"/>
    <property type="match status" value="5"/>
</dbReference>
<comment type="function">
    <text evidence="6">Involved in mitochondrial fission. Acts as an adapter protein required to form mitochondrial fission complexes. Formation of these complexes is required to promote constriction and fission of the mitochondrial compartment at a late step in mitochondrial division.</text>
</comment>
<dbReference type="GO" id="GO:0005634">
    <property type="term" value="C:nucleus"/>
    <property type="evidence" value="ECO:0007669"/>
    <property type="project" value="TreeGrafter"/>
</dbReference>
<organism evidence="9 10">
    <name type="scientific">Hirsutella minnesotensis 3608</name>
    <dbReference type="NCBI Taxonomy" id="1043627"/>
    <lineage>
        <taxon>Eukaryota</taxon>
        <taxon>Fungi</taxon>
        <taxon>Dikarya</taxon>
        <taxon>Ascomycota</taxon>
        <taxon>Pezizomycotina</taxon>
        <taxon>Sordariomycetes</taxon>
        <taxon>Hypocreomycetidae</taxon>
        <taxon>Hypocreales</taxon>
        <taxon>Ophiocordycipitaceae</taxon>
        <taxon>Hirsutella</taxon>
    </lineage>
</organism>
<gene>
    <name evidence="9" type="ORF">HIM_10329</name>
</gene>
<dbReference type="SUPFAM" id="SSF50978">
    <property type="entry name" value="WD40 repeat-like"/>
    <property type="match status" value="1"/>
</dbReference>
<evidence type="ECO:0000256" key="7">
    <source>
        <dbReference type="PROSITE-ProRule" id="PRU00221"/>
    </source>
</evidence>
<dbReference type="SMART" id="SM00320">
    <property type="entry name" value="WD40"/>
    <property type="match status" value="6"/>
</dbReference>
<dbReference type="PANTHER" id="PTHR22847:SF637">
    <property type="entry name" value="WD REPEAT DOMAIN 5B"/>
    <property type="match status" value="1"/>
</dbReference>
<evidence type="ECO:0000259" key="8">
    <source>
        <dbReference type="Pfam" id="PF24883"/>
    </source>
</evidence>
<evidence type="ECO:0000256" key="1">
    <source>
        <dbReference type="ARBA" id="ARBA00022574"/>
    </source>
</evidence>
<evidence type="ECO:0000256" key="3">
    <source>
        <dbReference type="ARBA" id="ARBA00023054"/>
    </source>
</evidence>
<dbReference type="InterPro" id="IPR036322">
    <property type="entry name" value="WD40_repeat_dom_sf"/>
</dbReference>
<dbReference type="CDD" id="cd00200">
    <property type="entry name" value="WD40"/>
    <property type="match status" value="1"/>
</dbReference>
<comment type="similarity">
    <text evidence="4">Belongs to the WD repeat MDV1/CAF4 family.</text>
</comment>
<keyword evidence="3" id="KW-0175">Coiled coil</keyword>
<keyword evidence="2" id="KW-0677">Repeat</keyword>
<feature type="repeat" description="WD" evidence="7">
    <location>
        <begin position="663"/>
        <end position="704"/>
    </location>
</feature>
<proteinExistence type="inferred from homology"/>
<dbReference type="AlphaFoldDB" id="A0A0F7ZK78"/>
<evidence type="ECO:0000256" key="4">
    <source>
        <dbReference type="ARBA" id="ARBA00038415"/>
    </source>
</evidence>
<dbReference type="GO" id="GO:1990234">
    <property type="term" value="C:transferase complex"/>
    <property type="evidence" value="ECO:0007669"/>
    <property type="project" value="UniProtKB-ARBA"/>
</dbReference>
<accession>A0A0F7ZK78</accession>
<dbReference type="InterPro" id="IPR056884">
    <property type="entry name" value="NPHP3-like_N"/>
</dbReference>
<dbReference type="Pfam" id="PF00400">
    <property type="entry name" value="WD40"/>
    <property type="match status" value="6"/>
</dbReference>
<evidence type="ECO:0000313" key="9">
    <source>
        <dbReference type="EMBL" id="KJZ70285.1"/>
    </source>
</evidence>
<feature type="repeat" description="WD" evidence="7">
    <location>
        <begin position="706"/>
        <end position="747"/>
    </location>
</feature>
<keyword evidence="10" id="KW-1185">Reference proteome</keyword>
<feature type="repeat" description="WD" evidence="7">
    <location>
        <begin position="573"/>
        <end position="614"/>
    </location>
</feature>
<feature type="domain" description="Nephrocystin 3-like N-terminal" evidence="8">
    <location>
        <begin position="76"/>
        <end position="208"/>
    </location>
</feature>
<dbReference type="PRINTS" id="PR00320">
    <property type="entry name" value="GPROTEINBRPT"/>
</dbReference>
<protein>
    <recommendedName>
        <fullName evidence="5">Mitochondrial division protein 1</fullName>
    </recommendedName>
</protein>
<sequence length="824" mass="91478">MPNAVFTFHNYRGSKIVSQGVNQNAETDILRDLRVVDPAVDMEKIEDKKDRLLADAYKWILDTDQYAGMLARERRIIREVENNHKSDSLAPSLSYFFCQGTDTTLNNATATLRSLVWMLLVRQRHLISHVREKYDVSGPTLFKDGNAFYALSKAFQRMLNDPNMSPVLFVVDALDECDRTKPGLDELIQLISDSISRSDKVKWLVSSRPEIDVLAKLKTLNADTRDISETLVELDAQRLADPVDAYIKHKLDTLRDRRGIENVEEVDPQDCKRVLVCAALAFRPLSLCELIALAGLPPKITVRAIELCGSFLAAREETVFLIHQSAKDYLDENFEDRLQQSGTAQGHADMGRRSIEAMSSVLKHNMYDLDYGFKREDMKAPEPDPLAPIGYSCVFWADHLFESGETSSCKRQLSDDGAVFRFLKEHLLYWLESLSLLGNVPEGVRSITKLLNMAQKHCTSPELVKFLEDAEKVVRSHISIIERAPLQTYGSALVFSPMASEIRKMLWVKRLSFIAMSADTRRHWDAHRQTLEGHGGWVRAVAFSPDGKTLAVASHERTVRLWDPATGAHRQTLEGHGDSVTAVAFSPDGKTLAVASHERTVRLWDPATGAHRQTLEGHGGSVRAVAFSPDGNTLASASSDRTVRLWDPATGAQRQTLEGHGDWGRRNRSVTAVAFSPDGKTLASASEDRTVRLWNPATGAHRQTLEGRHNSSVTAVAFSPDGKTLASASEDRTGRLWDPATGAQRQTLEGHDGSVTVVAFSPDGRYLTTNFGSLRLSFTSALSDQHRDKHPTVHSMSPEVAVHGNTIVLGRRSGGLTFLEAKVA</sequence>
<dbReference type="InterPro" id="IPR015943">
    <property type="entry name" value="WD40/YVTN_repeat-like_dom_sf"/>
</dbReference>
<feature type="repeat" description="WD" evidence="7">
    <location>
        <begin position="615"/>
        <end position="656"/>
    </location>
</feature>
<reference evidence="9 10" key="1">
    <citation type="journal article" date="2014" name="Genome Biol. Evol.">
        <title>Comparative genomics and transcriptomics analyses reveal divergent lifestyle features of nematode endoparasitic fungus Hirsutella minnesotensis.</title>
        <authorList>
            <person name="Lai Y."/>
            <person name="Liu K."/>
            <person name="Zhang X."/>
            <person name="Zhang X."/>
            <person name="Li K."/>
            <person name="Wang N."/>
            <person name="Shu C."/>
            <person name="Wu Y."/>
            <person name="Wang C."/>
            <person name="Bushley K.E."/>
            <person name="Xiang M."/>
            <person name="Liu X."/>
        </authorList>
    </citation>
    <scope>NUCLEOTIDE SEQUENCE [LARGE SCALE GENOMIC DNA]</scope>
    <source>
        <strain evidence="9 10">3608</strain>
    </source>
</reference>
<feature type="repeat" description="WD" evidence="7">
    <location>
        <begin position="531"/>
        <end position="572"/>
    </location>
</feature>
<evidence type="ECO:0000256" key="2">
    <source>
        <dbReference type="ARBA" id="ARBA00022737"/>
    </source>
</evidence>
<dbReference type="InterPro" id="IPR020472">
    <property type="entry name" value="WD40_PAC1"/>
</dbReference>
<dbReference type="Pfam" id="PF24883">
    <property type="entry name" value="NPHP3_N"/>
    <property type="match status" value="1"/>
</dbReference>
<dbReference type="OrthoDB" id="538223at2759"/>
<name>A0A0F7ZK78_9HYPO</name>
<dbReference type="InterPro" id="IPR001680">
    <property type="entry name" value="WD40_rpt"/>
</dbReference>